<gene>
    <name evidence="1" type="ORF">SCMC78_08020</name>
</gene>
<dbReference type="EMBL" id="AP035884">
    <property type="protein sequence ID" value="BFP50995.1"/>
    <property type="molecule type" value="Genomic_DNA"/>
</dbReference>
<organism evidence="1">
    <name type="scientific">Streptomyces sp. CMC78</name>
    <dbReference type="NCBI Taxonomy" id="3231512"/>
    <lineage>
        <taxon>Bacteria</taxon>
        <taxon>Bacillati</taxon>
        <taxon>Actinomycetota</taxon>
        <taxon>Actinomycetes</taxon>
        <taxon>Kitasatosporales</taxon>
        <taxon>Streptomycetaceae</taxon>
        <taxon>Streptomyces</taxon>
    </lineage>
</organism>
<accession>A0AB33KHM1</accession>
<evidence type="ECO:0000313" key="1">
    <source>
        <dbReference type="EMBL" id="BFP50995.1"/>
    </source>
</evidence>
<dbReference type="AlphaFoldDB" id="A0AB33KHM1"/>
<sequence>MECVRPERPDDGADRRAPRLPASVRFFTDREGAMKLLDREAGRKADGCPRVALVYGDDAMGTSALAVHWS</sequence>
<proteinExistence type="predicted"/>
<protein>
    <submittedName>
        <fullName evidence="1">Uncharacterized protein</fullName>
    </submittedName>
</protein>
<name>A0AB33KHM1_9ACTN</name>
<dbReference type="KEGG" id="stcm:SCMC78_08020"/>
<reference evidence="1" key="1">
    <citation type="submission" date="2024-07" db="EMBL/GenBank/DDBJ databases">
        <title>Complete genome sequences of cellulolytic bacteria, Kitasatospora sp. CMC57 and Streptomyces sp. CMC78, isolated from Japanese agricultural soil.</title>
        <authorList>
            <person name="Hashimoto T."/>
            <person name="Ito M."/>
            <person name="Iwamoto M."/>
            <person name="Fukahori D."/>
            <person name="Shoda T."/>
            <person name="Sakoda M."/>
            <person name="Morohoshi T."/>
            <person name="Mitsuboshi M."/>
            <person name="Nishizawa T."/>
        </authorList>
    </citation>
    <scope>NUCLEOTIDE SEQUENCE</scope>
    <source>
        <strain evidence="1">CMC78</strain>
    </source>
</reference>